<gene>
    <name evidence="1" type="ORF">DVB73_06950</name>
</gene>
<dbReference type="Proteomes" id="UP000256503">
    <property type="component" value="Chromosome"/>
</dbReference>
<sequence>MASTLDNRSLDIGNTKVWRDRLEAERQASQQRLRKGGEPKLYQQWQHTLNALSAALYILDDRERD</sequence>
<dbReference type="Gene3D" id="1.20.5.420">
    <property type="entry name" value="Immunoglobulin FC, subunit C"/>
    <property type="match status" value="1"/>
</dbReference>
<reference evidence="1 2" key="1">
    <citation type="submission" date="2018-07" db="EMBL/GenBank/DDBJ databases">
        <title>Complete genome sequence of a Pseudomonas plecoglossicida strain pathogenic to the marine fish, Larimichthys crocea.</title>
        <authorList>
            <person name="Tao Z."/>
        </authorList>
    </citation>
    <scope>NUCLEOTIDE SEQUENCE [LARGE SCALE GENOMIC DNA]</scope>
    <source>
        <strain evidence="1 2">XSDHY-P</strain>
    </source>
</reference>
<evidence type="ECO:0008006" key="3">
    <source>
        <dbReference type="Google" id="ProtNLM"/>
    </source>
</evidence>
<accession>A0AAD0QV30</accession>
<evidence type="ECO:0000313" key="1">
    <source>
        <dbReference type="EMBL" id="AXM95557.1"/>
    </source>
</evidence>
<dbReference type="GeneID" id="300272985"/>
<dbReference type="InterPro" id="IPR012671">
    <property type="entry name" value="T3SS_PscE/YscE"/>
</dbReference>
<organism evidence="1 2">
    <name type="scientific">Pseudomonas plecoglossicida</name>
    <dbReference type="NCBI Taxonomy" id="70775"/>
    <lineage>
        <taxon>Bacteria</taxon>
        <taxon>Pseudomonadati</taxon>
        <taxon>Pseudomonadota</taxon>
        <taxon>Gammaproteobacteria</taxon>
        <taxon>Pseudomonadales</taxon>
        <taxon>Pseudomonadaceae</taxon>
        <taxon>Pseudomonas</taxon>
    </lineage>
</organism>
<name>A0AAD0QV30_PSEDL</name>
<dbReference type="AlphaFoldDB" id="A0AAD0QV30"/>
<proteinExistence type="predicted"/>
<dbReference type="EMBL" id="CP031146">
    <property type="protein sequence ID" value="AXM95557.1"/>
    <property type="molecule type" value="Genomic_DNA"/>
</dbReference>
<dbReference type="RefSeq" id="WP_016394500.1">
    <property type="nucleotide sequence ID" value="NZ_BSOM01000021.1"/>
</dbReference>
<dbReference type="Pfam" id="PF08988">
    <property type="entry name" value="T3SS_needle_E"/>
    <property type="match status" value="1"/>
</dbReference>
<evidence type="ECO:0000313" key="2">
    <source>
        <dbReference type="Proteomes" id="UP000256503"/>
    </source>
</evidence>
<protein>
    <recommendedName>
        <fullName evidence="3">EscE/YscE/SsaE family type III secretion system needle protein co-chaperone</fullName>
    </recommendedName>
</protein>